<accession>A0ACB7SBV9</accession>
<protein>
    <submittedName>
        <fullName evidence="1">Uncharacterized protein</fullName>
    </submittedName>
</protein>
<evidence type="ECO:0000313" key="1">
    <source>
        <dbReference type="EMBL" id="KAH6932213.1"/>
    </source>
</evidence>
<dbReference type="Proteomes" id="UP000821845">
    <property type="component" value="Chromosome 4"/>
</dbReference>
<proteinExistence type="predicted"/>
<keyword evidence="2" id="KW-1185">Reference proteome</keyword>
<sequence length="95" mass="10244">MASIAGLSIQQSMGAYDVTGVCVLLGPYLTPLAASICSELEIREQYGLKPSRSFVAACSPLRSNDGKLRGCVIRISCFSSEQVMCRASFYGIDRK</sequence>
<gene>
    <name evidence="1" type="ORF">HPB50_003707</name>
</gene>
<reference evidence="1" key="1">
    <citation type="submission" date="2020-05" db="EMBL/GenBank/DDBJ databases">
        <title>Large-scale comparative analyses of tick genomes elucidate their genetic diversity and vector capacities.</title>
        <authorList>
            <person name="Jia N."/>
            <person name="Wang J."/>
            <person name="Shi W."/>
            <person name="Du L."/>
            <person name="Sun Y."/>
            <person name="Zhan W."/>
            <person name="Jiang J."/>
            <person name="Wang Q."/>
            <person name="Zhang B."/>
            <person name="Ji P."/>
            <person name="Sakyi L.B."/>
            <person name="Cui X."/>
            <person name="Yuan T."/>
            <person name="Jiang B."/>
            <person name="Yang W."/>
            <person name="Lam T.T.-Y."/>
            <person name="Chang Q."/>
            <person name="Ding S."/>
            <person name="Wang X."/>
            <person name="Zhu J."/>
            <person name="Ruan X."/>
            <person name="Zhao L."/>
            <person name="Wei J."/>
            <person name="Que T."/>
            <person name="Du C."/>
            <person name="Cheng J."/>
            <person name="Dai P."/>
            <person name="Han X."/>
            <person name="Huang E."/>
            <person name="Gao Y."/>
            <person name="Liu J."/>
            <person name="Shao H."/>
            <person name="Ye R."/>
            <person name="Li L."/>
            <person name="Wei W."/>
            <person name="Wang X."/>
            <person name="Wang C."/>
            <person name="Yang T."/>
            <person name="Huo Q."/>
            <person name="Li W."/>
            <person name="Guo W."/>
            <person name="Chen H."/>
            <person name="Zhou L."/>
            <person name="Ni X."/>
            <person name="Tian J."/>
            <person name="Zhou Y."/>
            <person name="Sheng Y."/>
            <person name="Liu T."/>
            <person name="Pan Y."/>
            <person name="Xia L."/>
            <person name="Li J."/>
            <person name="Zhao F."/>
            <person name="Cao W."/>
        </authorList>
    </citation>
    <scope>NUCLEOTIDE SEQUENCE</scope>
    <source>
        <strain evidence="1">Hyas-2018</strain>
    </source>
</reference>
<organism evidence="1 2">
    <name type="scientific">Hyalomma asiaticum</name>
    <name type="common">Tick</name>
    <dbReference type="NCBI Taxonomy" id="266040"/>
    <lineage>
        <taxon>Eukaryota</taxon>
        <taxon>Metazoa</taxon>
        <taxon>Ecdysozoa</taxon>
        <taxon>Arthropoda</taxon>
        <taxon>Chelicerata</taxon>
        <taxon>Arachnida</taxon>
        <taxon>Acari</taxon>
        <taxon>Parasitiformes</taxon>
        <taxon>Ixodida</taxon>
        <taxon>Ixodoidea</taxon>
        <taxon>Ixodidae</taxon>
        <taxon>Hyalomminae</taxon>
        <taxon>Hyalomma</taxon>
    </lineage>
</organism>
<comment type="caution">
    <text evidence="1">The sequence shown here is derived from an EMBL/GenBank/DDBJ whole genome shotgun (WGS) entry which is preliminary data.</text>
</comment>
<evidence type="ECO:0000313" key="2">
    <source>
        <dbReference type="Proteomes" id="UP000821845"/>
    </source>
</evidence>
<name>A0ACB7SBV9_HYAAI</name>
<dbReference type="EMBL" id="CM023484">
    <property type="protein sequence ID" value="KAH6932213.1"/>
    <property type="molecule type" value="Genomic_DNA"/>
</dbReference>